<name>U4LID2_PYROM</name>
<reference evidence="2 3" key="1">
    <citation type="journal article" date="2013" name="PLoS Genet.">
        <title>The genome and development-dependent transcriptomes of Pyronema confluens: a window into fungal evolution.</title>
        <authorList>
            <person name="Traeger S."/>
            <person name="Altegoer F."/>
            <person name="Freitag M."/>
            <person name="Gabaldon T."/>
            <person name="Kempken F."/>
            <person name="Kumar A."/>
            <person name="Marcet-Houben M."/>
            <person name="Poggeler S."/>
            <person name="Stajich J.E."/>
            <person name="Nowrousian M."/>
        </authorList>
    </citation>
    <scope>NUCLEOTIDE SEQUENCE [LARGE SCALE GENOMIC DNA]</scope>
    <source>
        <strain evidence="3">CBS 100304</strain>
        <tissue evidence="2">Vegetative mycelium</tissue>
    </source>
</reference>
<sequence length="303" mass="32220">MGFKRKTRTSAGTTAVAPAAVAISPVPAPVPVPTPAPSDPEPQPQVTTEQPQTVQPQPPLVPLAPLVIDARQFQASPETPNPDPDVEEPPLKIRRGGRQPGAQSFKDEDKMRAFTAMKETKPATGADWDRCAEAYNAVATIARRKARDGNFLRNYWASCIKAGLPTPAKAHIEKRMPWEIKEAQGVKWDIETEIHRRHETVIVVTAAGHSYWTASTSTNSGVSGTGPSGVARSADGDPRSIRPAAAGASTSSCSTHKTSYAIHTSRDIHTTNSSGSFLPCGAGTGSTRSTSTSNNRICCAIHI</sequence>
<proteinExistence type="predicted"/>
<organism evidence="2 3">
    <name type="scientific">Pyronema omphalodes (strain CBS 100304)</name>
    <name type="common">Pyronema confluens</name>
    <dbReference type="NCBI Taxonomy" id="1076935"/>
    <lineage>
        <taxon>Eukaryota</taxon>
        <taxon>Fungi</taxon>
        <taxon>Dikarya</taxon>
        <taxon>Ascomycota</taxon>
        <taxon>Pezizomycotina</taxon>
        <taxon>Pezizomycetes</taxon>
        <taxon>Pezizales</taxon>
        <taxon>Pyronemataceae</taxon>
        <taxon>Pyronema</taxon>
    </lineage>
</organism>
<accession>U4LID2</accession>
<protein>
    <submittedName>
        <fullName evidence="2">Uncharacterized protein</fullName>
    </submittedName>
</protein>
<feature type="compositionally biased region" description="Low complexity" evidence="1">
    <location>
        <begin position="44"/>
        <end position="55"/>
    </location>
</feature>
<feature type="region of interest" description="Disordered" evidence="1">
    <location>
        <begin position="1"/>
        <end position="60"/>
    </location>
</feature>
<dbReference type="EMBL" id="HF935655">
    <property type="protein sequence ID" value="CCX31849.1"/>
    <property type="molecule type" value="Genomic_DNA"/>
</dbReference>
<feature type="region of interest" description="Disordered" evidence="1">
    <location>
        <begin position="74"/>
        <end position="106"/>
    </location>
</feature>
<dbReference type="AlphaFoldDB" id="U4LID2"/>
<evidence type="ECO:0000256" key="1">
    <source>
        <dbReference type="SAM" id="MobiDB-lite"/>
    </source>
</evidence>
<gene>
    <name evidence="2" type="ORF">PCON_11519</name>
</gene>
<feature type="compositionally biased region" description="Low complexity" evidence="1">
    <location>
        <begin position="9"/>
        <end position="25"/>
    </location>
</feature>
<dbReference type="Proteomes" id="UP000018144">
    <property type="component" value="Unassembled WGS sequence"/>
</dbReference>
<keyword evidence="3" id="KW-1185">Reference proteome</keyword>
<feature type="compositionally biased region" description="Pro residues" evidence="1">
    <location>
        <begin position="26"/>
        <end position="43"/>
    </location>
</feature>
<evidence type="ECO:0000313" key="2">
    <source>
        <dbReference type="EMBL" id="CCX31849.1"/>
    </source>
</evidence>
<feature type="region of interest" description="Disordered" evidence="1">
    <location>
        <begin position="215"/>
        <end position="252"/>
    </location>
</feature>
<evidence type="ECO:0000313" key="3">
    <source>
        <dbReference type="Proteomes" id="UP000018144"/>
    </source>
</evidence>